<evidence type="ECO:0000256" key="2">
    <source>
        <dbReference type="ARBA" id="ARBA00022722"/>
    </source>
</evidence>
<name>A0A813JWS7_POLGL</name>
<dbReference type="GO" id="GO:0004519">
    <property type="term" value="F:endonuclease activity"/>
    <property type="evidence" value="ECO:0007669"/>
    <property type="project" value="UniProtKB-KW"/>
</dbReference>
<reference evidence="10" key="1">
    <citation type="submission" date="2021-02" db="EMBL/GenBank/DDBJ databases">
        <authorList>
            <person name="Dougan E. K."/>
            <person name="Rhodes N."/>
            <person name="Thang M."/>
            <person name="Chan C."/>
        </authorList>
    </citation>
    <scope>NUCLEOTIDE SEQUENCE</scope>
</reference>
<keyword evidence="8" id="KW-0175">Coiled coil</keyword>
<dbReference type="InterPro" id="IPR008947">
    <property type="entry name" value="PLipase_C/P1_nuclease_dom_sf"/>
</dbReference>
<evidence type="ECO:0000256" key="6">
    <source>
        <dbReference type="ARBA" id="ARBA00023157"/>
    </source>
</evidence>
<evidence type="ECO:0000256" key="3">
    <source>
        <dbReference type="ARBA" id="ARBA00022723"/>
    </source>
</evidence>
<evidence type="ECO:0000313" key="11">
    <source>
        <dbReference type="Proteomes" id="UP000626109"/>
    </source>
</evidence>
<comment type="caution">
    <text evidence="10">The sequence shown here is derived from an EMBL/GenBank/DDBJ whole genome shotgun (WGS) entry which is preliminary data.</text>
</comment>
<dbReference type="Proteomes" id="UP000626109">
    <property type="component" value="Unassembled WGS sequence"/>
</dbReference>
<keyword evidence="4" id="KW-0255">Endonuclease</keyword>
<evidence type="ECO:0000256" key="8">
    <source>
        <dbReference type="SAM" id="Coils"/>
    </source>
</evidence>
<dbReference type="Gene3D" id="1.10.575.10">
    <property type="entry name" value="P1 Nuclease"/>
    <property type="match status" value="1"/>
</dbReference>
<evidence type="ECO:0000256" key="5">
    <source>
        <dbReference type="ARBA" id="ARBA00022801"/>
    </source>
</evidence>
<evidence type="ECO:0000256" key="1">
    <source>
        <dbReference type="ARBA" id="ARBA00009547"/>
    </source>
</evidence>
<sequence length="1295" mass="143233">VCRNLERMFQQTAATQRTSEAQIGQVLALGRQLVDAALPALLFSLPCPSSSSSSSATKSCTDDPPALGQLLSMAAAAATAGGAEVAVEQASGPREAAASQECVPQERGLSIAWHSDVGRLLQALLRGEHVARLGASDEDVASSNPTLSSAGTHGSLATLLEEIRAGWRVGEVSGEGSGLLGAFCRSPQQQAREAYINMLEHLDSVCFFIGALHPYRRVAGVAGDAALCWLRRGLGHLLQELERALVQLRQARLEVMRAAKRQLQVTYAMTSWFQPDMFSKSNPWERSSSGKSDSDSDSTSSDAAPRRSAESGHPRSHVASGLRRFPDNTLHQALVSLCVEANFVTTAAREVELKAAAQQGSSRLTTRGVAWLICASLPFSVRSWSQNGHERIAQIAEELLVGKHKDQIRKLLDGDLLSLANWEQTTKAKYPETEALHWHRQDPEWTCAGINTKVDAPEVMKALGLEHIGDKAGQIKCDGHAAEGGSIFCALASFFDHFAHDSLLKEYKAPKEPIEVPASLAALGKVPKSEQTPAHYLRWLVTLLGDLHQPLHWLRERDYGREAKLVYQGQEYDLLSFWEEYIPKHLPARPTGEALDRQYKDRRPAWWDKAPTELFRDWAKETAKVVCAEVYGAMENGTGSLQAPFKLEEEVFQRWLKLAQDFTTLGGERMAFVLDDILEHRRHKAAHAHGRGLFTRATHRQNKSRSRPAWATNGPIAVIVVPGLLLALRWHEQVGGGNVFRLAKTHLKWAAALFAAMKFTISLQWQCHEVQLSVKWSEETMPGGTAGGENAPDSHVTAALDMDLEPLGVGDAEDPDQVISFLCQKFSGLIDRVRQAETKQVEAQRKVATLAPCLQEAVKRRQSSSSTLQAALRTHRAEAANAQQRLFAARSAADFASSELRQAREVAGGLNERCEELTRRCREEQRSAQDVEGLVTREDEAWAASEREREGLRRDMQAASSKLVAQEEELVIGHERDRHRRADLRALEERLQEAGRCRQVAERRARTGQEEVAGALKQVALFQDKLETIRNRVQQRQEDLQQEACQLEDLYAENLQDEQEAASARDSLDKLGQLKVKLEGALRAHVEAHNEQKAATLVTRGQKEANSALDIRQQEISERIGSVNEELATAGADQGRWQLRLQALGDSLRQLRASRDSLEESSRGAGNVGLSLQGELQHTFADTEKLRAERDEALAAGEELQRRLRAAEPALETTRRRARELEESLEDISAELHRARSRKESLLREVGHCREKMRGLRNRHSALSEKAHTLEKRFVRSSGSFGGTAGFAAAAASTV</sequence>
<feature type="coiled-coil region" evidence="8">
    <location>
        <begin position="231"/>
        <end position="261"/>
    </location>
</feature>
<evidence type="ECO:0000256" key="7">
    <source>
        <dbReference type="ARBA" id="ARBA00023180"/>
    </source>
</evidence>
<evidence type="ECO:0000256" key="4">
    <source>
        <dbReference type="ARBA" id="ARBA00022759"/>
    </source>
</evidence>
<keyword evidence="3" id="KW-0479">Metal-binding</keyword>
<comment type="similarity">
    <text evidence="1">Belongs to the nuclease type I family.</text>
</comment>
<dbReference type="EMBL" id="CAJNNW010026581">
    <property type="protein sequence ID" value="CAE8686403.1"/>
    <property type="molecule type" value="Genomic_DNA"/>
</dbReference>
<proteinExistence type="inferred from homology"/>
<feature type="compositionally biased region" description="Basic and acidic residues" evidence="9">
    <location>
        <begin position="304"/>
        <end position="313"/>
    </location>
</feature>
<keyword evidence="6" id="KW-1015">Disulfide bond</keyword>
<keyword evidence="5" id="KW-0378">Hydrolase</keyword>
<accession>A0A813JWS7</accession>
<organism evidence="10 11">
    <name type="scientific">Polarella glacialis</name>
    <name type="common">Dinoflagellate</name>
    <dbReference type="NCBI Taxonomy" id="89957"/>
    <lineage>
        <taxon>Eukaryota</taxon>
        <taxon>Sar</taxon>
        <taxon>Alveolata</taxon>
        <taxon>Dinophyceae</taxon>
        <taxon>Suessiales</taxon>
        <taxon>Suessiaceae</taxon>
        <taxon>Polarella</taxon>
    </lineage>
</organism>
<evidence type="ECO:0000313" key="10">
    <source>
        <dbReference type="EMBL" id="CAE8686403.1"/>
    </source>
</evidence>
<feature type="coiled-coil region" evidence="8">
    <location>
        <begin position="865"/>
        <end position="1053"/>
    </location>
</feature>
<gene>
    <name evidence="10" type="ORF">PGLA2088_LOCUS24958</name>
</gene>
<dbReference type="Pfam" id="PF02265">
    <property type="entry name" value="S1-P1_nuclease"/>
    <property type="match status" value="1"/>
</dbReference>
<feature type="non-terminal residue" evidence="10">
    <location>
        <position position="1295"/>
    </location>
</feature>
<dbReference type="GO" id="GO:0016788">
    <property type="term" value="F:hydrolase activity, acting on ester bonds"/>
    <property type="evidence" value="ECO:0007669"/>
    <property type="project" value="InterPro"/>
</dbReference>
<protein>
    <submittedName>
        <fullName evidence="10">Uncharacterized protein</fullName>
    </submittedName>
</protein>
<dbReference type="SUPFAM" id="SSF48537">
    <property type="entry name" value="Phospholipase C/P1 nuclease"/>
    <property type="match status" value="1"/>
</dbReference>
<feature type="coiled-coil region" evidence="8">
    <location>
        <begin position="1141"/>
        <end position="1273"/>
    </location>
</feature>
<dbReference type="GO" id="GO:0006308">
    <property type="term" value="P:DNA catabolic process"/>
    <property type="evidence" value="ECO:0007669"/>
    <property type="project" value="InterPro"/>
</dbReference>
<feature type="region of interest" description="Disordered" evidence="9">
    <location>
        <begin position="281"/>
        <end position="322"/>
    </location>
</feature>
<dbReference type="PANTHER" id="PTHR33146:SF26">
    <property type="entry name" value="ENDONUCLEASE 4"/>
    <property type="match status" value="1"/>
</dbReference>
<keyword evidence="2" id="KW-0540">Nuclease</keyword>
<dbReference type="SUPFAM" id="SSF57997">
    <property type="entry name" value="Tropomyosin"/>
    <property type="match status" value="1"/>
</dbReference>
<dbReference type="PANTHER" id="PTHR33146">
    <property type="entry name" value="ENDONUCLEASE 4"/>
    <property type="match status" value="1"/>
</dbReference>
<feature type="compositionally biased region" description="Low complexity" evidence="9">
    <location>
        <begin position="287"/>
        <end position="302"/>
    </location>
</feature>
<dbReference type="GO" id="GO:0046872">
    <property type="term" value="F:metal ion binding"/>
    <property type="evidence" value="ECO:0007669"/>
    <property type="project" value="UniProtKB-KW"/>
</dbReference>
<dbReference type="GO" id="GO:0003676">
    <property type="term" value="F:nucleic acid binding"/>
    <property type="evidence" value="ECO:0007669"/>
    <property type="project" value="InterPro"/>
</dbReference>
<dbReference type="InterPro" id="IPR003154">
    <property type="entry name" value="S1/P1nuclease"/>
</dbReference>
<evidence type="ECO:0000256" key="9">
    <source>
        <dbReference type="SAM" id="MobiDB-lite"/>
    </source>
</evidence>
<keyword evidence="7" id="KW-0325">Glycoprotein</keyword>